<reference evidence="1 2" key="1">
    <citation type="submission" date="2019-01" db="EMBL/GenBank/DDBJ databases">
        <title>Sequencing the genomes of 1000 actinobacteria strains.</title>
        <authorList>
            <person name="Klenk H.-P."/>
        </authorList>
    </citation>
    <scope>NUCLEOTIDE SEQUENCE [LARGE SCALE GENOMIC DNA]</scope>
    <source>
        <strain evidence="1 2">DSM 43925</strain>
    </source>
</reference>
<name>A0A438M2G7_9ACTN</name>
<evidence type="ECO:0008006" key="3">
    <source>
        <dbReference type="Google" id="ProtNLM"/>
    </source>
</evidence>
<gene>
    <name evidence="1" type="ORF">EDD27_2160</name>
</gene>
<dbReference type="RefSeq" id="WP_127932256.1">
    <property type="nucleotide sequence ID" value="NZ_SAUN01000001.1"/>
</dbReference>
<sequence length="167" mass="17714">MDATALREAHANLLNVAEKCADQQRMAPPPGEWPAEFVLAHVAKNDALLADATELLIAGRALTFDNAEAIDEDVLLGIAAESGGWANLCALVKANGERLAQLTECLTPEQAATLVPSKIVDNGEVRLDSPVPWAQVLQINATFHVLAHTRQLEELFSPLGGMNATGG</sequence>
<dbReference type="AlphaFoldDB" id="A0A438M2G7"/>
<dbReference type="Proteomes" id="UP000284824">
    <property type="component" value="Unassembled WGS sequence"/>
</dbReference>
<dbReference type="SUPFAM" id="SSF109854">
    <property type="entry name" value="DinB/YfiT-like putative metalloenzymes"/>
    <property type="match status" value="1"/>
</dbReference>
<dbReference type="OrthoDB" id="3696649at2"/>
<dbReference type="Gene3D" id="1.20.120.450">
    <property type="entry name" value="dinb family like domain"/>
    <property type="match status" value="1"/>
</dbReference>
<organism evidence="1 2">
    <name type="scientific">Nonomuraea polychroma</name>
    <dbReference type="NCBI Taxonomy" id="46176"/>
    <lineage>
        <taxon>Bacteria</taxon>
        <taxon>Bacillati</taxon>
        <taxon>Actinomycetota</taxon>
        <taxon>Actinomycetes</taxon>
        <taxon>Streptosporangiales</taxon>
        <taxon>Streptosporangiaceae</taxon>
        <taxon>Nonomuraea</taxon>
    </lineage>
</organism>
<evidence type="ECO:0000313" key="1">
    <source>
        <dbReference type="EMBL" id="RVX39787.1"/>
    </source>
</evidence>
<keyword evidence="2" id="KW-1185">Reference proteome</keyword>
<accession>A0A438M2G7</accession>
<dbReference type="EMBL" id="SAUN01000001">
    <property type="protein sequence ID" value="RVX39787.1"/>
    <property type="molecule type" value="Genomic_DNA"/>
</dbReference>
<comment type="caution">
    <text evidence="1">The sequence shown here is derived from an EMBL/GenBank/DDBJ whole genome shotgun (WGS) entry which is preliminary data.</text>
</comment>
<proteinExistence type="predicted"/>
<protein>
    <recommendedName>
        <fullName evidence="3">DinB family protein</fullName>
    </recommendedName>
</protein>
<evidence type="ECO:0000313" key="2">
    <source>
        <dbReference type="Proteomes" id="UP000284824"/>
    </source>
</evidence>
<dbReference type="InterPro" id="IPR034660">
    <property type="entry name" value="DinB/YfiT-like"/>
</dbReference>